<proteinExistence type="predicted"/>
<evidence type="ECO:0000313" key="2">
    <source>
        <dbReference type="Proteomes" id="UP000245119"/>
    </source>
</evidence>
<organism evidence="1 2">
    <name type="scientific">Pomacea canaliculata</name>
    <name type="common">Golden apple snail</name>
    <dbReference type="NCBI Taxonomy" id="400727"/>
    <lineage>
        <taxon>Eukaryota</taxon>
        <taxon>Metazoa</taxon>
        <taxon>Spiralia</taxon>
        <taxon>Lophotrochozoa</taxon>
        <taxon>Mollusca</taxon>
        <taxon>Gastropoda</taxon>
        <taxon>Caenogastropoda</taxon>
        <taxon>Architaenioglossa</taxon>
        <taxon>Ampullarioidea</taxon>
        <taxon>Ampullariidae</taxon>
        <taxon>Pomacea</taxon>
    </lineage>
</organism>
<dbReference type="AlphaFoldDB" id="A0A2T7NAY7"/>
<protein>
    <submittedName>
        <fullName evidence="1">Uncharacterized protein</fullName>
    </submittedName>
</protein>
<accession>A0A2T7NAY7</accession>
<name>A0A2T7NAY7_POMCA</name>
<gene>
    <name evidence="1" type="ORF">C0Q70_20877</name>
</gene>
<comment type="caution">
    <text evidence="1">The sequence shown here is derived from an EMBL/GenBank/DDBJ whole genome shotgun (WGS) entry which is preliminary data.</text>
</comment>
<dbReference type="Proteomes" id="UP000245119">
    <property type="component" value="Linkage Group LG14"/>
</dbReference>
<dbReference type="EMBL" id="PZQS01000014">
    <property type="protein sequence ID" value="PVD18328.1"/>
    <property type="molecule type" value="Genomic_DNA"/>
</dbReference>
<keyword evidence="2" id="KW-1185">Reference proteome</keyword>
<reference evidence="1 2" key="1">
    <citation type="submission" date="2018-04" db="EMBL/GenBank/DDBJ databases">
        <title>The genome of golden apple snail Pomacea canaliculata provides insight into stress tolerance and invasive adaptation.</title>
        <authorList>
            <person name="Liu C."/>
            <person name="Liu B."/>
            <person name="Ren Y."/>
            <person name="Zhang Y."/>
            <person name="Wang H."/>
            <person name="Li S."/>
            <person name="Jiang F."/>
            <person name="Yin L."/>
            <person name="Zhang G."/>
            <person name="Qian W."/>
            <person name="Fan W."/>
        </authorList>
    </citation>
    <scope>NUCLEOTIDE SEQUENCE [LARGE SCALE GENOMIC DNA]</scope>
    <source>
        <strain evidence="1">SZHN2017</strain>
        <tissue evidence="1">Muscle</tissue>
    </source>
</reference>
<evidence type="ECO:0000313" key="1">
    <source>
        <dbReference type="EMBL" id="PVD18328.1"/>
    </source>
</evidence>
<sequence length="68" mass="7887">MLLFPLEIKEKEGLEEKVSCMDFLVRMMATTCWLSHALYELLLHHQDSVVQIVTAFGPHRLRLGAYNL</sequence>